<evidence type="ECO:0008006" key="5">
    <source>
        <dbReference type="Google" id="ProtNLM"/>
    </source>
</evidence>
<name>A0ABM9LFP0_9MYCO</name>
<reference evidence="3 4" key="1">
    <citation type="submission" date="2023-08" db="EMBL/GenBank/DDBJ databases">
        <authorList>
            <person name="Folkvardsen B D."/>
            <person name="Norman A."/>
        </authorList>
    </citation>
    <scope>NUCLEOTIDE SEQUENCE [LARGE SCALE GENOMIC DNA]</scope>
    <source>
        <strain evidence="3 4">Mu0053</strain>
    </source>
</reference>
<evidence type="ECO:0000256" key="2">
    <source>
        <dbReference type="SAM" id="SignalP"/>
    </source>
</evidence>
<feature type="signal peptide" evidence="2">
    <location>
        <begin position="1"/>
        <end position="28"/>
    </location>
</feature>
<sequence>MKRVQCGLTAGVALVGASVIAVAPVAPAATAKSATLPVAMMASYTEAPPELLALSAQRIVEGLAAAPLNPLIMAVAIAGNDRELLYAALRQSIDGPLWAADPALEALADILPAQLGGGSGNESTTADGDGTLLQFRNDVLWSATAQARNFVADVLEVPSTIDANPAAVLATGFTSSATNFATGLALAPLGLIPIAEAIATGEEADLYRAIRQYIDAPLWIADPSIEAVARVLPESLGGGTDRQPEVAGPEDGALMQFRNDVLWQASAQTRTVVADALGVDPNLNTSESEAVGLTAGTERKTSNRQLPQRLSSVAPESDTAGVPKSKPRPVRAAVTSINKQLQSTSDRIDRTVKRLTTPKSKKKNGTGVATESETSEKSETTED</sequence>
<gene>
    <name evidence="3" type="ORF">MU0053_001109</name>
</gene>
<evidence type="ECO:0000313" key="4">
    <source>
        <dbReference type="Proteomes" id="UP001190465"/>
    </source>
</evidence>
<evidence type="ECO:0000256" key="1">
    <source>
        <dbReference type="SAM" id="MobiDB-lite"/>
    </source>
</evidence>
<feature type="region of interest" description="Disordered" evidence="1">
    <location>
        <begin position="281"/>
        <end position="383"/>
    </location>
</feature>
<feature type="compositionally biased region" description="Basic and acidic residues" evidence="1">
    <location>
        <begin position="374"/>
        <end position="383"/>
    </location>
</feature>
<keyword evidence="4" id="KW-1185">Reference proteome</keyword>
<evidence type="ECO:0000313" key="3">
    <source>
        <dbReference type="EMBL" id="CAJ1498241.1"/>
    </source>
</evidence>
<keyword evidence="2" id="KW-0732">Signal</keyword>
<organism evidence="3 4">
    <name type="scientific">[Mycobacterium] burgundiense</name>
    <dbReference type="NCBI Taxonomy" id="3064286"/>
    <lineage>
        <taxon>Bacteria</taxon>
        <taxon>Bacillati</taxon>
        <taxon>Actinomycetota</taxon>
        <taxon>Actinomycetes</taxon>
        <taxon>Mycobacteriales</taxon>
        <taxon>Mycobacteriaceae</taxon>
        <taxon>Mycolicibacterium</taxon>
    </lineage>
</organism>
<feature type="chain" id="PRO_5045509013" description="PE-PPE domain-containing protein" evidence="2">
    <location>
        <begin position="29"/>
        <end position="383"/>
    </location>
</feature>
<dbReference type="EMBL" id="OY726397">
    <property type="protein sequence ID" value="CAJ1498241.1"/>
    <property type="molecule type" value="Genomic_DNA"/>
</dbReference>
<dbReference type="Proteomes" id="UP001190465">
    <property type="component" value="Chromosome"/>
</dbReference>
<accession>A0ABM9LFP0</accession>
<feature type="compositionally biased region" description="Polar residues" evidence="1">
    <location>
        <begin position="335"/>
        <end position="345"/>
    </location>
</feature>
<proteinExistence type="predicted"/>
<dbReference type="RefSeq" id="WP_308481384.1">
    <property type="nucleotide sequence ID" value="NZ_OY726397.1"/>
</dbReference>
<protein>
    <recommendedName>
        <fullName evidence="5">PE-PPE domain-containing protein</fullName>
    </recommendedName>
</protein>